<comment type="caution">
    <text evidence="1">The sequence shown here is derived from an EMBL/GenBank/DDBJ whole genome shotgun (WGS) entry which is preliminary data.</text>
</comment>
<dbReference type="AlphaFoldDB" id="A0AAE1YXB4"/>
<dbReference type="Proteomes" id="UP001293254">
    <property type="component" value="Unassembled WGS sequence"/>
</dbReference>
<reference evidence="1" key="2">
    <citation type="journal article" date="2024" name="Plant">
        <title>Genomic evolution and insights into agronomic trait innovations of Sesamum species.</title>
        <authorList>
            <person name="Miao H."/>
            <person name="Wang L."/>
            <person name="Qu L."/>
            <person name="Liu H."/>
            <person name="Sun Y."/>
            <person name="Le M."/>
            <person name="Wang Q."/>
            <person name="Wei S."/>
            <person name="Zheng Y."/>
            <person name="Lin W."/>
            <person name="Duan Y."/>
            <person name="Cao H."/>
            <person name="Xiong S."/>
            <person name="Wang X."/>
            <person name="Wei L."/>
            <person name="Li C."/>
            <person name="Ma Q."/>
            <person name="Ju M."/>
            <person name="Zhao R."/>
            <person name="Li G."/>
            <person name="Mu C."/>
            <person name="Tian Q."/>
            <person name="Mei H."/>
            <person name="Zhang T."/>
            <person name="Gao T."/>
            <person name="Zhang H."/>
        </authorList>
    </citation>
    <scope>NUCLEOTIDE SEQUENCE</scope>
    <source>
        <strain evidence="1">3651</strain>
    </source>
</reference>
<evidence type="ECO:0000313" key="1">
    <source>
        <dbReference type="EMBL" id="KAK4438495.1"/>
    </source>
</evidence>
<organism evidence="1 2">
    <name type="scientific">Sesamum alatum</name>
    <dbReference type="NCBI Taxonomy" id="300844"/>
    <lineage>
        <taxon>Eukaryota</taxon>
        <taxon>Viridiplantae</taxon>
        <taxon>Streptophyta</taxon>
        <taxon>Embryophyta</taxon>
        <taxon>Tracheophyta</taxon>
        <taxon>Spermatophyta</taxon>
        <taxon>Magnoliopsida</taxon>
        <taxon>eudicotyledons</taxon>
        <taxon>Gunneridae</taxon>
        <taxon>Pentapetalae</taxon>
        <taxon>asterids</taxon>
        <taxon>lamiids</taxon>
        <taxon>Lamiales</taxon>
        <taxon>Pedaliaceae</taxon>
        <taxon>Sesamum</taxon>
    </lineage>
</organism>
<accession>A0AAE1YXB4</accession>
<protein>
    <submittedName>
        <fullName evidence="1">Uncharacterized protein</fullName>
    </submittedName>
</protein>
<proteinExistence type="predicted"/>
<gene>
    <name evidence="1" type="ORF">Salat_0183800</name>
</gene>
<name>A0AAE1YXB4_9LAMI</name>
<reference evidence="1" key="1">
    <citation type="submission" date="2020-06" db="EMBL/GenBank/DDBJ databases">
        <authorList>
            <person name="Li T."/>
            <person name="Hu X."/>
            <person name="Zhang T."/>
            <person name="Song X."/>
            <person name="Zhang H."/>
            <person name="Dai N."/>
            <person name="Sheng W."/>
            <person name="Hou X."/>
            <person name="Wei L."/>
        </authorList>
    </citation>
    <scope>NUCLEOTIDE SEQUENCE</scope>
    <source>
        <strain evidence="1">3651</strain>
        <tissue evidence="1">Leaf</tissue>
    </source>
</reference>
<dbReference type="EMBL" id="JACGWO010000001">
    <property type="protein sequence ID" value="KAK4438495.1"/>
    <property type="molecule type" value="Genomic_DNA"/>
</dbReference>
<keyword evidence="2" id="KW-1185">Reference proteome</keyword>
<evidence type="ECO:0000313" key="2">
    <source>
        <dbReference type="Proteomes" id="UP001293254"/>
    </source>
</evidence>
<sequence length="149" mass="16363">MKNKNSSPSDHGYVQLLLWFYALEANPTSLRDLISWLLIILPQPHQSSPGYSYFQLLQCKNTSTGGSPPTSLTIVSCIAAFSQTLTNRLPSSYSLNTTTTPLIHTVTYSLTAPSTTIPSTHQSPTLQTITQYLSCPQLRSYQSGPPCTH</sequence>